<accession>A0ABV8HN05</accession>
<protein>
    <recommendedName>
        <fullName evidence="3">exo-alpha-sialidase</fullName>
        <ecNumber evidence="3">3.2.1.18</ecNumber>
    </recommendedName>
</protein>
<dbReference type="RefSeq" id="WP_386430482.1">
    <property type="nucleotide sequence ID" value="NZ_JBHSBB010000012.1"/>
</dbReference>
<proteinExistence type="inferred from homology"/>
<evidence type="ECO:0000313" key="6">
    <source>
        <dbReference type="Proteomes" id="UP001595765"/>
    </source>
</evidence>
<gene>
    <name evidence="5" type="ORF">ACFO3J_18115</name>
</gene>
<comment type="catalytic activity">
    <reaction evidence="1">
        <text>Hydrolysis of alpha-(2-&gt;3)-, alpha-(2-&gt;6)-, alpha-(2-&gt;8)- glycosidic linkages of terminal sialic acid residues in oligosaccharides, glycoproteins, glycolipids, colominic acid and synthetic substrates.</text>
        <dbReference type="EC" id="3.2.1.18"/>
    </reaction>
</comment>
<dbReference type="SUPFAM" id="SSF50939">
    <property type="entry name" value="Sialidases"/>
    <property type="match status" value="1"/>
</dbReference>
<dbReference type="EMBL" id="JBHSBB010000012">
    <property type="protein sequence ID" value="MFC4033390.1"/>
    <property type="molecule type" value="Genomic_DNA"/>
</dbReference>
<evidence type="ECO:0000313" key="5">
    <source>
        <dbReference type="EMBL" id="MFC4033390.1"/>
    </source>
</evidence>
<organism evidence="5 6">
    <name type="scientific">Streptomyces polygonati</name>
    <dbReference type="NCBI Taxonomy" id="1617087"/>
    <lineage>
        <taxon>Bacteria</taxon>
        <taxon>Bacillati</taxon>
        <taxon>Actinomycetota</taxon>
        <taxon>Actinomycetes</taxon>
        <taxon>Kitasatosporales</taxon>
        <taxon>Streptomycetaceae</taxon>
        <taxon>Streptomyces</taxon>
    </lineage>
</organism>
<dbReference type="GO" id="GO:0016798">
    <property type="term" value="F:hydrolase activity, acting on glycosyl bonds"/>
    <property type="evidence" value="ECO:0007669"/>
    <property type="project" value="UniProtKB-KW"/>
</dbReference>
<dbReference type="Gene3D" id="2.120.10.10">
    <property type="match status" value="1"/>
</dbReference>
<evidence type="ECO:0000256" key="3">
    <source>
        <dbReference type="ARBA" id="ARBA00012733"/>
    </source>
</evidence>
<evidence type="ECO:0000256" key="1">
    <source>
        <dbReference type="ARBA" id="ARBA00000427"/>
    </source>
</evidence>
<reference evidence="6" key="1">
    <citation type="journal article" date="2019" name="Int. J. Syst. Evol. Microbiol.">
        <title>The Global Catalogue of Microorganisms (GCM) 10K type strain sequencing project: providing services to taxonomists for standard genome sequencing and annotation.</title>
        <authorList>
            <consortium name="The Broad Institute Genomics Platform"/>
            <consortium name="The Broad Institute Genome Sequencing Center for Infectious Disease"/>
            <person name="Wu L."/>
            <person name="Ma J."/>
        </authorList>
    </citation>
    <scope>NUCLEOTIDE SEQUENCE [LARGE SCALE GENOMIC DNA]</scope>
    <source>
        <strain evidence="6">CGMCC 4.7237</strain>
    </source>
</reference>
<dbReference type="CDD" id="cd15482">
    <property type="entry name" value="Sialidase_non-viral"/>
    <property type="match status" value="1"/>
</dbReference>
<keyword evidence="6" id="KW-1185">Reference proteome</keyword>
<dbReference type="InterPro" id="IPR026856">
    <property type="entry name" value="Sialidase_fam"/>
</dbReference>
<dbReference type="PANTHER" id="PTHR10628:SF30">
    <property type="entry name" value="EXO-ALPHA-SIALIDASE"/>
    <property type="match status" value="1"/>
</dbReference>
<comment type="similarity">
    <text evidence="2">Belongs to the glycosyl hydrolase 33 family.</text>
</comment>
<dbReference type="PANTHER" id="PTHR10628">
    <property type="entry name" value="SIALIDASE"/>
    <property type="match status" value="1"/>
</dbReference>
<dbReference type="InterPro" id="IPR011040">
    <property type="entry name" value="Sialidase"/>
</dbReference>
<name>A0ABV8HN05_9ACTN</name>
<dbReference type="Proteomes" id="UP001595765">
    <property type="component" value="Unassembled WGS sequence"/>
</dbReference>
<dbReference type="EC" id="3.2.1.18" evidence="3"/>
<sequence length="404" mass="42702">MAVVTRGRVWPAPLIVLVLAVLTSLLVPRLATGSTPAPTSANAATSDSSTSYAHNFTKVTTAYTDTVSHGDGTRVPDIISTSADDAVVVWREGIVPGHVDQGYIRYSYTTNAGTGWSQPQMLVQETDDMTWNNVALFHTGNQIFAYVTGAPASAASHGGDHASAVVVKRSTDEGHSWSTYATNLDDIAKRVKTNIAFSGHPIQLGPNSYAMPYWASGRENGTLISSDLSTWTPNTTAAATGGLLPGENQIAVSQDDSGNGKSLVMVARASGNAAVATSSDGGHTWGQFRDDDPGMPLPSSNIAKDFFAKDSNGQYLYIYNPATEQANRSELAYKVKPAGGSWGPQTFLLDTVLGDDPEQPSPPGGAGWDTYPMASEYAPGKFYVVWEADTMHIMVGKLDVSGTA</sequence>
<feature type="domain" description="Sialidase" evidence="4">
    <location>
        <begin position="103"/>
        <end position="350"/>
    </location>
</feature>
<dbReference type="Pfam" id="PF13088">
    <property type="entry name" value="BNR_2"/>
    <property type="match status" value="1"/>
</dbReference>
<dbReference type="InterPro" id="IPR036278">
    <property type="entry name" value="Sialidase_sf"/>
</dbReference>
<keyword evidence="5" id="KW-0378">Hydrolase</keyword>
<comment type="caution">
    <text evidence="5">The sequence shown here is derived from an EMBL/GenBank/DDBJ whole genome shotgun (WGS) entry which is preliminary data.</text>
</comment>
<evidence type="ECO:0000259" key="4">
    <source>
        <dbReference type="Pfam" id="PF13088"/>
    </source>
</evidence>
<keyword evidence="5" id="KW-0326">Glycosidase</keyword>
<evidence type="ECO:0000256" key="2">
    <source>
        <dbReference type="ARBA" id="ARBA00009348"/>
    </source>
</evidence>